<dbReference type="Pfam" id="PF09240">
    <property type="entry name" value="IL6Ra-bind"/>
    <property type="match status" value="1"/>
</dbReference>
<gene>
    <name evidence="12" type="primary">il13ra1</name>
</gene>
<dbReference type="CDD" id="cd00063">
    <property type="entry name" value="FN3"/>
    <property type="match status" value="1"/>
</dbReference>
<evidence type="ECO:0000256" key="2">
    <source>
        <dbReference type="ARBA" id="ARBA00022692"/>
    </source>
</evidence>
<keyword evidence="3 9" id="KW-0732">Signal</keyword>
<keyword evidence="7" id="KW-0325">Glycoprotein</keyword>
<feature type="chain" id="PRO_5027110325" evidence="9">
    <location>
        <begin position="23"/>
        <end position="383"/>
    </location>
</feature>
<evidence type="ECO:0000256" key="8">
    <source>
        <dbReference type="SAM" id="Phobius"/>
    </source>
</evidence>
<keyword evidence="2 8" id="KW-0812">Transmembrane</keyword>
<name>A0A6J2RJA6_COTGO</name>
<dbReference type="AlphaFoldDB" id="A0A6J2RJA6"/>
<evidence type="ECO:0000256" key="6">
    <source>
        <dbReference type="ARBA" id="ARBA00023170"/>
    </source>
</evidence>
<keyword evidence="5 8" id="KW-0472">Membrane</keyword>
<keyword evidence="6 12" id="KW-0675">Receptor</keyword>
<dbReference type="Gene3D" id="2.60.40.10">
    <property type="entry name" value="Immunoglobulins"/>
    <property type="match status" value="2"/>
</dbReference>
<dbReference type="InParanoid" id="A0A6J2RJA6"/>
<dbReference type="CTD" id="3597"/>
<dbReference type="SMART" id="SM00060">
    <property type="entry name" value="FN3"/>
    <property type="match status" value="1"/>
</dbReference>
<dbReference type="KEGG" id="cgob:115023439"/>
<evidence type="ECO:0000256" key="4">
    <source>
        <dbReference type="ARBA" id="ARBA00022989"/>
    </source>
</evidence>
<organism evidence="11 12">
    <name type="scientific">Cottoperca gobio</name>
    <name type="common">Frogmouth</name>
    <name type="synonym">Aphritis gobio</name>
    <dbReference type="NCBI Taxonomy" id="56716"/>
    <lineage>
        <taxon>Eukaryota</taxon>
        <taxon>Metazoa</taxon>
        <taxon>Chordata</taxon>
        <taxon>Craniata</taxon>
        <taxon>Vertebrata</taxon>
        <taxon>Euteleostomi</taxon>
        <taxon>Actinopterygii</taxon>
        <taxon>Neopterygii</taxon>
        <taxon>Teleostei</taxon>
        <taxon>Neoteleostei</taxon>
        <taxon>Acanthomorphata</taxon>
        <taxon>Eupercaria</taxon>
        <taxon>Perciformes</taxon>
        <taxon>Notothenioidei</taxon>
        <taxon>Bovichtidae</taxon>
        <taxon>Cottoperca</taxon>
    </lineage>
</organism>
<evidence type="ECO:0000256" key="9">
    <source>
        <dbReference type="SAM" id="SignalP"/>
    </source>
</evidence>
<comment type="subcellular location">
    <subcellularLocation>
        <location evidence="1">Membrane</location>
        <topology evidence="1">Single-pass type I membrane protein</topology>
    </subcellularLocation>
</comment>
<reference evidence="12" key="1">
    <citation type="submission" date="2025-08" db="UniProtKB">
        <authorList>
            <consortium name="RefSeq"/>
        </authorList>
    </citation>
    <scope>IDENTIFICATION</scope>
</reference>
<dbReference type="InterPro" id="IPR036116">
    <property type="entry name" value="FN3_sf"/>
</dbReference>
<keyword evidence="11" id="KW-1185">Reference proteome</keyword>
<keyword evidence="4 8" id="KW-1133">Transmembrane helix</keyword>
<proteinExistence type="predicted"/>
<evidence type="ECO:0000256" key="1">
    <source>
        <dbReference type="ARBA" id="ARBA00004479"/>
    </source>
</evidence>
<evidence type="ECO:0000256" key="3">
    <source>
        <dbReference type="ARBA" id="ARBA00022729"/>
    </source>
</evidence>
<dbReference type="PANTHER" id="PTHR23037:SF46">
    <property type="entry name" value="INTERLEUKIN 5 RECEPTOR SUBUNIT ALPHA"/>
    <property type="match status" value="1"/>
</dbReference>
<dbReference type="GO" id="GO:0009897">
    <property type="term" value="C:external side of plasma membrane"/>
    <property type="evidence" value="ECO:0007669"/>
    <property type="project" value="TreeGrafter"/>
</dbReference>
<protein>
    <submittedName>
        <fullName evidence="12">Interleukin-13 receptor subunit alpha-1</fullName>
    </submittedName>
</protein>
<evidence type="ECO:0000256" key="7">
    <source>
        <dbReference type="ARBA" id="ARBA00023180"/>
    </source>
</evidence>
<dbReference type="PANTHER" id="PTHR23037">
    <property type="entry name" value="CYTOKINE RECEPTOR"/>
    <property type="match status" value="1"/>
</dbReference>
<dbReference type="InterPro" id="IPR013783">
    <property type="entry name" value="Ig-like_fold"/>
</dbReference>
<dbReference type="InterPro" id="IPR003961">
    <property type="entry name" value="FN3_dom"/>
</dbReference>
<evidence type="ECO:0000256" key="5">
    <source>
        <dbReference type="ARBA" id="ARBA00023136"/>
    </source>
</evidence>
<feature type="domain" description="Fibronectin type-III" evidence="10">
    <location>
        <begin position="211"/>
        <end position="301"/>
    </location>
</feature>
<dbReference type="SUPFAM" id="SSF49265">
    <property type="entry name" value="Fibronectin type III"/>
    <property type="match status" value="3"/>
</dbReference>
<evidence type="ECO:0000313" key="11">
    <source>
        <dbReference type="Proteomes" id="UP000504630"/>
    </source>
</evidence>
<dbReference type="GeneID" id="115023439"/>
<dbReference type="PROSITE" id="PS50853">
    <property type="entry name" value="FN3"/>
    <property type="match status" value="1"/>
</dbReference>
<dbReference type="Pfam" id="PF00041">
    <property type="entry name" value="fn3"/>
    <property type="match status" value="1"/>
</dbReference>
<dbReference type="RefSeq" id="XP_029310276.1">
    <property type="nucleotide sequence ID" value="XM_029454416.1"/>
</dbReference>
<evidence type="ECO:0000313" key="12">
    <source>
        <dbReference type="RefSeq" id="XP_029310276.1"/>
    </source>
</evidence>
<dbReference type="OrthoDB" id="8953415at2759"/>
<dbReference type="Proteomes" id="UP000504630">
    <property type="component" value="Chromosome 18"/>
</dbReference>
<accession>A0A6J2RJA6</accession>
<dbReference type="FunCoup" id="A0A6J2RJA6">
    <property type="interactions" value="21"/>
</dbReference>
<evidence type="ECO:0000259" key="10">
    <source>
        <dbReference type="PROSITE" id="PS50853"/>
    </source>
</evidence>
<feature type="transmembrane region" description="Helical" evidence="8">
    <location>
        <begin position="302"/>
        <end position="325"/>
    </location>
</feature>
<sequence length="383" mass="44203">MTGMFQSLDLFFLSCLILTVESQQGQISPPQNVSLRWMNDFEIELSWAPPQHPMENCKYIVTAETKERYSKEKNTLNTSPWLLDIVMEGGFLNLTVNRDCNGTSSEKVIIQTNYTELVSDLQCFIHSDRQTRCSWRPASNASDLKFFYLLISRAGVSSIQECSSYRYTDGIRMDCDLEADVRQLIHILFNGTVNNTRTRNTFEKKPSQDVRPPALKWNVIKKGDRFNISWTPPNIRVPWTYNITYIECNETKYKEAEDGKTSTVLDLVPQCPYRINIRAENKYGNSPWSNEMSFDADTDPEVWLYAAIVIPLMFAGLAVLTFMCCKKNKKYIFPKVPEPLDLLSDISDNNNKSFVHNMYVPAEEEENFKITLVTDPQINFEET</sequence>
<feature type="signal peptide" evidence="9">
    <location>
        <begin position="1"/>
        <end position="22"/>
    </location>
</feature>
<dbReference type="InterPro" id="IPR015321">
    <property type="entry name" value="TypeI_recpt_CBD"/>
</dbReference>
<dbReference type="GO" id="GO:0004896">
    <property type="term" value="F:cytokine receptor activity"/>
    <property type="evidence" value="ECO:0007669"/>
    <property type="project" value="TreeGrafter"/>
</dbReference>